<sequence>MVEVPPAMFYGPFNLFPEGRPAGDELGEALSDTPTLEEHLRKVRGELYHLRWSAKDVAERAVQEALKQAKLPGFTGQPDNHPGNCWPFPGSQGHVLIKLSVPITPRAVTMDHVSGSAFHRDSIPSAPKDFAVYGLKEGREEKGTFLGEFTFLAALNPRQTFQLKVEQDKNVLTTIGQKTSQGSQSKLLKESIAVALLCQSSHAREEKATRFFFSFQNELSGVVKYIRLEVLSNWGHPDYTCLPAGDELGEALSDTPTLEEHLRKVRGELYHLRWSAKDVAERAVQEALKQAKLPGFTGQPDNHPGNCWPFPGSQGHVLIKLSVPITPRAVTMDHVSGSAFHRDSIPSAPKDFAVYGLKEGREEKGTFLGEFTFLAALNPRQTFQLKVEQDKNVLTTIGQKTSQGSQSKLLKESIAVALLCQSSHAREEKATRFFFSFQNELSGVVKYIRLEVLSNWGHPDYTCLPAGDELGEALSDTPTLEEHLRKVRGELYHLRWSTKDVAERAVQEALKQAKLPGFTGQPDNHPGNCWPFPGSQGHVLIKLSVPITPRAVTMDHVSGSAFHRDSIPSAPKDFAVYGLKEGREEKGTFLGEFTFLAALNPRQTFQLKDLTGALRGTAYMAPGVSNEKKTDDEQSSKDNFIHLCNPHLEKMKEDILYHFALGTGTHDFPALFGDVKFVCVGGSPSRMKAFITYIAEELGLGSPGCDHPNICAGTDRYAMYKVGPVLSVSHGMGIPSISIMLHELIKLLYHAKCSNITIIRIGTSGGIGLEPGSVVITRQSVDAAFKPQFEQVVLGKTVIRSTNLDEQLAQELMQCSKEIGQFNTVIGNTMCTLDFYEGQGRLDGAICSYNEEEKLKYLKEAYDSGVRNIEMESSVFAAMCNLSGVKAAVVCVTLLNRLEGDQISSSHDVLVEYQQRPQKLVGYFIKKSLGKV</sequence>
<accession>A0ABC9WDH1</accession>
<evidence type="ECO:0000256" key="9">
    <source>
        <dbReference type="RuleBase" id="RU361131"/>
    </source>
</evidence>
<protein>
    <recommendedName>
        <fullName evidence="9">Uridine phosphorylase</fullName>
        <ecNumber evidence="9">2.4.2.3</ecNumber>
    </recommendedName>
</protein>
<dbReference type="SUPFAM" id="SSF53167">
    <property type="entry name" value="Purine and uridine phosphorylases"/>
    <property type="match status" value="1"/>
</dbReference>
<comment type="function">
    <text evidence="9">Catalyzes the reversible phosphorylytic cleavage of uridine to uracil and ribose-1-phosphate which can then be utilized as carbon and energy sources or in the rescue of pyrimidine bases for nucleotide synthesis. Shows broad substrate specificity and can also accept deoxyuridine and other analogous compounds.</text>
</comment>
<dbReference type="AlphaFoldDB" id="A0ABC9WDH1"/>
<evidence type="ECO:0000256" key="3">
    <source>
        <dbReference type="ARBA" id="ARBA00022676"/>
    </source>
</evidence>
<evidence type="ECO:0000256" key="4">
    <source>
        <dbReference type="ARBA" id="ARBA00022679"/>
    </source>
</evidence>
<keyword evidence="5" id="KW-0812">Transmembrane</keyword>
<evidence type="ECO:0000313" key="11">
    <source>
        <dbReference type="EMBL" id="GAB0183278.1"/>
    </source>
</evidence>
<comment type="catalytic activity">
    <reaction evidence="9">
        <text>uridine + phosphate = alpha-D-ribose 1-phosphate + uracil</text>
        <dbReference type="Rhea" id="RHEA:24388"/>
        <dbReference type="ChEBI" id="CHEBI:16704"/>
        <dbReference type="ChEBI" id="CHEBI:17568"/>
        <dbReference type="ChEBI" id="CHEBI:43474"/>
        <dbReference type="ChEBI" id="CHEBI:57720"/>
        <dbReference type="EC" id="2.4.2.3"/>
    </reaction>
</comment>
<comment type="caution">
    <text evidence="11">The sequence shown here is derived from an EMBL/GenBank/DDBJ whole genome shotgun (WGS) entry which is preliminary data.</text>
</comment>
<proteinExistence type="inferred from homology"/>
<gene>
    <name evidence="11" type="ORF">GRJ2_000793100</name>
</gene>
<dbReference type="Gene3D" id="3.40.50.1580">
    <property type="entry name" value="Nucleoside phosphorylase domain"/>
    <property type="match status" value="1"/>
</dbReference>
<evidence type="ECO:0000256" key="6">
    <source>
        <dbReference type="ARBA" id="ARBA00022989"/>
    </source>
</evidence>
<dbReference type="GO" id="GO:0009164">
    <property type="term" value="P:nucleoside catabolic process"/>
    <property type="evidence" value="ECO:0007669"/>
    <property type="project" value="UniProtKB-ARBA"/>
</dbReference>
<feature type="binding site" evidence="8">
    <location>
        <begin position="760"/>
        <end position="763"/>
    </location>
    <ligand>
        <name>phosphate</name>
        <dbReference type="ChEBI" id="CHEBI:43474"/>
    </ligand>
</feature>
<keyword evidence="3 9" id="KW-0328">Glycosyltransferase</keyword>
<feature type="domain" description="SUN" evidence="10">
    <location>
        <begin position="27"/>
        <end position="252"/>
    </location>
</feature>
<dbReference type="InterPro" id="IPR000845">
    <property type="entry name" value="Nucleoside_phosphorylase_d"/>
</dbReference>
<dbReference type="InterPro" id="IPR018016">
    <property type="entry name" value="Nucleoside_phosphorylase_CS"/>
</dbReference>
<feature type="binding site" evidence="8">
    <location>
        <position position="716"/>
    </location>
    <ligand>
        <name>phosphate</name>
        <dbReference type="ChEBI" id="CHEBI:43474"/>
    </ligand>
</feature>
<evidence type="ECO:0000259" key="10">
    <source>
        <dbReference type="PROSITE" id="PS51469"/>
    </source>
</evidence>
<evidence type="ECO:0000256" key="7">
    <source>
        <dbReference type="ARBA" id="ARBA00023136"/>
    </source>
</evidence>
<dbReference type="PROSITE" id="PS51469">
    <property type="entry name" value="SUN"/>
    <property type="match status" value="3"/>
</dbReference>
<keyword evidence="12" id="KW-1185">Reference proteome</keyword>
<dbReference type="Pfam" id="PF01048">
    <property type="entry name" value="PNP_UDP_1"/>
    <property type="match status" value="1"/>
</dbReference>
<evidence type="ECO:0000313" key="12">
    <source>
        <dbReference type="Proteomes" id="UP001623348"/>
    </source>
</evidence>
<keyword evidence="7" id="KW-0472">Membrane</keyword>
<comment type="subcellular location">
    <subcellularLocation>
        <location evidence="1">Nucleus inner membrane</location>
    </subcellularLocation>
</comment>
<comment type="pathway">
    <text evidence="9">Pyrimidine metabolism; UMP biosynthesis via salvage pathway; uracil from uridine (phosphorylase route): step 1/1.</text>
</comment>
<dbReference type="GO" id="GO:0004850">
    <property type="term" value="F:uridine phosphorylase activity"/>
    <property type="evidence" value="ECO:0007669"/>
    <property type="project" value="UniProtKB-EC"/>
</dbReference>
<dbReference type="Gene3D" id="2.60.120.260">
    <property type="entry name" value="Galactose-binding domain-like"/>
    <property type="match status" value="3"/>
</dbReference>
<feature type="domain" description="SUN" evidence="10">
    <location>
        <begin position="471"/>
        <end position="651"/>
    </location>
</feature>
<reference evidence="11 12" key="1">
    <citation type="submission" date="2024-06" db="EMBL/GenBank/DDBJ databases">
        <title>The draft genome of Grus japonensis, version 3.</title>
        <authorList>
            <person name="Nabeshima K."/>
            <person name="Suzuki S."/>
            <person name="Onuma M."/>
        </authorList>
    </citation>
    <scope>NUCLEOTIDE SEQUENCE [LARGE SCALE GENOMIC DNA]</scope>
    <source>
        <strain evidence="11 12">451A</strain>
    </source>
</reference>
<dbReference type="InterPro" id="IPR035994">
    <property type="entry name" value="Nucleoside_phosphorylase_sf"/>
</dbReference>
<dbReference type="EC" id="2.4.2.3" evidence="9"/>
<comment type="similarity">
    <text evidence="2 9">Belongs to the PNP/UDP phosphorylase family.</text>
</comment>
<name>A0ABC9WDH1_GRUJA</name>
<dbReference type="InterPro" id="IPR010059">
    <property type="entry name" value="Uridine_phosphorylase_euk"/>
</dbReference>
<dbReference type="GO" id="GO:0005637">
    <property type="term" value="C:nuclear inner membrane"/>
    <property type="evidence" value="ECO:0007669"/>
    <property type="project" value="UniProtKB-SubCell"/>
</dbReference>
<keyword evidence="6" id="KW-1133">Transmembrane helix</keyword>
<evidence type="ECO:0000256" key="5">
    <source>
        <dbReference type="ARBA" id="ARBA00022692"/>
    </source>
</evidence>
<evidence type="ECO:0000256" key="1">
    <source>
        <dbReference type="ARBA" id="ARBA00004540"/>
    </source>
</evidence>
<dbReference type="EMBL" id="BAAFJT010000002">
    <property type="protein sequence ID" value="GAB0183278.1"/>
    <property type="molecule type" value="Genomic_DNA"/>
</dbReference>
<dbReference type="Proteomes" id="UP001623348">
    <property type="component" value="Unassembled WGS sequence"/>
</dbReference>
<dbReference type="CDD" id="cd17763">
    <property type="entry name" value="UP_hUPP-like"/>
    <property type="match status" value="1"/>
</dbReference>
<dbReference type="InterPro" id="IPR045119">
    <property type="entry name" value="SUN1-5"/>
</dbReference>
<evidence type="ECO:0000256" key="8">
    <source>
        <dbReference type="PIRSR" id="PIRSR610059-50"/>
    </source>
</evidence>
<keyword evidence="4 9" id="KW-0808">Transferase</keyword>
<dbReference type="NCBIfam" id="TIGR01719">
    <property type="entry name" value="euk_UDPppase"/>
    <property type="match status" value="1"/>
</dbReference>
<feature type="binding site" evidence="8">
    <location>
        <position position="841"/>
    </location>
    <ligand>
        <name>substrate</name>
    </ligand>
</feature>
<dbReference type="InterPro" id="IPR012919">
    <property type="entry name" value="SUN_dom"/>
</dbReference>
<feature type="domain" description="SUN" evidence="10">
    <location>
        <begin position="249"/>
        <end position="474"/>
    </location>
</feature>
<feature type="binding site" evidence="8">
    <location>
        <position position="839"/>
    </location>
    <ligand>
        <name>substrate</name>
    </ligand>
</feature>
<dbReference type="PROSITE" id="PS01232">
    <property type="entry name" value="PNP_UDP_1"/>
    <property type="match status" value="1"/>
</dbReference>
<dbReference type="Pfam" id="PF07738">
    <property type="entry name" value="Sad1_UNC"/>
    <property type="match status" value="5"/>
</dbReference>
<dbReference type="PANTHER" id="PTHR12911">
    <property type="entry name" value="SAD1/UNC-84-LIKE PROTEIN-RELATED"/>
    <property type="match status" value="1"/>
</dbReference>
<dbReference type="PANTHER" id="PTHR12911:SF24">
    <property type="entry name" value="SUN DOMAIN-CONTAINING PROTEIN 3"/>
    <property type="match status" value="1"/>
</dbReference>
<evidence type="ECO:0000256" key="2">
    <source>
        <dbReference type="ARBA" id="ARBA00010456"/>
    </source>
</evidence>
<organism evidence="11 12">
    <name type="scientific">Grus japonensis</name>
    <name type="common">Japanese crane</name>
    <name type="synonym">Red-crowned crane</name>
    <dbReference type="NCBI Taxonomy" id="30415"/>
    <lineage>
        <taxon>Eukaryota</taxon>
        <taxon>Metazoa</taxon>
        <taxon>Chordata</taxon>
        <taxon>Craniata</taxon>
        <taxon>Vertebrata</taxon>
        <taxon>Euteleostomi</taxon>
        <taxon>Archelosauria</taxon>
        <taxon>Archosauria</taxon>
        <taxon>Dinosauria</taxon>
        <taxon>Saurischia</taxon>
        <taxon>Theropoda</taxon>
        <taxon>Coelurosauria</taxon>
        <taxon>Aves</taxon>
        <taxon>Neognathae</taxon>
        <taxon>Neoaves</taxon>
        <taxon>Gruiformes</taxon>
        <taxon>Gruidae</taxon>
        <taxon>Grus</taxon>
    </lineage>
</organism>